<dbReference type="Proteomes" id="UP000694871">
    <property type="component" value="Unplaced"/>
</dbReference>
<accession>A0ABM1K0A0</accession>
<reference evidence="6" key="1">
    <citation type="submission" date="2025-08" db="UniProtKB">
        <authorList>
            <consortium name="RefSeq"/>
        </authorList>
    </citation>
    <scope>IDENTIFICATION</scope>
</reference>
<gene>
    <name evidence="6" type="primary">FAM110D</name>
</gene>
<feature type="region of interest" description="Disordered" evidence="2">
    <location>
        <begin position="91"/>
        <end position="124"/>
    </location>
</feature>
<name>A0ABM1K0A0_GEKJA</name>
<comment type="similarity">
    <text evidence="1">Belongs to the FAM110 family.</text>
</comment>
<dbReference type="Pfam" id="PF14160">
    <property type="entry name" value="FAM110_C"/>
    <property type="match status" value="1"/>
</dbReference>
<feature type="region of interest" description="Disordered" evidence="2">
    <location>
        <begin position="298"/>
        <end position="328"/>
    </location>
</feature>
<feature type="domain" description="Centrosome-associated FAM110 C-terminal" evidence="3">
    <location>
        <begin position="240"/>
        <end position="348"/>
    </location>
</feature>
<keyword evidence="5" id="KW-1185">Reference proteome</keyword>
<feature type="region of interest" description="Disordered" evidence="2">
    <location>
        <begin position="198"/>
        <end position="248"/>
    </location>
</feature>
<feature type="compositionally biased region" description="Low complexity" evidence="2">
    <location>
        <begin position="298"/>
        <end position="310"/>
    </location>
</feature>
<evidence type="ECO:0000256" key="2">
    <source>
        <dbReference type="SAM" id="MobiDB-lite"/>
    </source>
</evidence>
<dbReference type="PANTHER" id="PTHR14758:SF3">
    <property type="entry name" value="PROTEIN FAM110D"/>
    <property type="match status" value="1"/>
</dbReference>
<dbReference type="PANTHER" id="PTHR14758">
    <property type="entry name" value="AGAP005440-PA"/>
    <property type="match status" value="1"/>
</dbReference>
<dbReference type="Pfam" id="PF14161">
    <property type="entry name" value="FAM110_N"/>
    <property type="match status" value="1"/>
</dbReference>
<evidence type="ECO:0000259" key="4">
    <source>
        <dbReference type="Pfam" id="PF14161"/>
    </source>
</evidence>
<dbReference type="InterPro" id="IPR025739">
    <property type="entry name" value="FAM110_N"/>
</dbReference>
<sequence length="357" mass="39220">MRPLIPGDGSSPLELLNRGPDYLRRQLEVSSGGRTPSAVERLEADKAKYVKSQQVINSRQEPVLLYYTPQSSPCFRRPLTLHQRNEFSQGIVVSSDGPGPKKPPPSPQSPTTRRGSGRRGLRPDSLVIYRQKRDCSSVNKENNKGYSLVRWLFQSPLRDGCSSSPFLRSLVGEGQQQAAQEDTPMAWVATGKEETRTLSSISILTRSSTRSTGKTSDNNPRHQSSSHVDKDPIPSSTSPGPRSSKRELAPCCSLPLSEKERFFNYCGLDRNLVEVLGAERFKPGGSWEVGSSGLLFGSMGSASSERSSPSHNEGQLSTEEPGEKQPVSVSVIERNARVIKWLYSCQQARTAAKESTV</sequence>
<dbReference type="InterPro" id="IPR025741">
    <property type="entry name" value="FAM110_C"/>
</dbReference>
<dbReference type="InterPro" id="IPR025740">
    <property type="entry name" value="FAM110"/>
</dbReference>
<evidence type="ECO:0000259" key="3">
    <source>
        <dbReference type="Pfam" id="PF14160"/>
    </source>
</evidence>
<feature type="compositionally biased region" description="Polar residues" evidence="2">
    <location>
        <begin position="217"/>
        <end position="226"/>
    </location>
</feature>
<proteinExistence type="inferred from homology"/>
<protein>
    <submittedName>
        <fullName evidence="6">Protein FAM110D</fullName>
    </submittedName>
</protein>
<feature type="domain" description="Centrosome-associated FAM110 N-terminal" evidence="4">
    <location>
        <begin position="10"/>
        <end position="63"/>
    </location>
</feature>
<evidence type="ECO:0000313" key="5">
    <source>
        <dbReference type="Proteomes" id="UP000694871"/>
    </source>
</evidence>
<evidence type="ECO:0000313" key="6">
    <source>
        <dbReference type="RefSeq" id="XP_015267137.1"/>
    </source>
</evidence>
<dbReference type="RefSeq" id="XP_015267137.1">
    <property type="nucleotide sequence ID" value="XM_015411651.1"/>
</dbReference>
<dbReference type="GeneID" id="107110824"/>
<feature type="compositionally biased region" description="Low complexity" evidence="2">
    <location>
        <begin position="198"/>
        <end position="216"/>
    </location>
</feature>
<evidence type="ECO:0000256" key="1">
    <source>
        <dbReference type="ARBA" id="ARBA00010576"/>
    </source>
</evidence>
<organism evidence="5 6">
    <name type="scientific">Gekko japonicus</name>
    <name type="common">Schlegel's Japanese gecko</name>
    <dbReference type="NCBI Taxonomy" id="146911"/>
    <lineage>
        <taxon>Eukaryota</taxon>
        <taxon>Metazoa</taxon>
        <taxon>Chordata</taxon>
        <taxon>Craniata</taxon>
        <taxon>Vertebrata</taxon>
        <taxon>Euteleostomi</taxon>
        <taxon>Lepidosauria</taxon>
        <taxon>Squamata</taxon>
        <taxon>Bifurcata</taxon>
        <taxon>Gekkota</taxon>
        <taxon>Gekkonidae</taxon>
        <taxon>Gekkoninae</taxon>
        <taxon>Gekko</taxon>
    </lineage>
</organism>